<protein>
    <submittedName>
        <fullName evidence="1">Uncharacterized protein</fullName>
    </submittedName>
</protein>
<accession>A0A4S4BU51</accession>
<evidence type="ECO:0000313" key="1">
    <source>
        <dbReference type="EMBL" id="THF76427.1"/>
    </source>
</evidence>
<organism evidence="1 2">
    <name type="scientific">Cohnella fermenti</name>
    <dbReference type="NCBI Taxonomy" id="2565925"/>
    <lineage>
        <taxon>Bacteria</taxon>
        <taxon>Bacillati</taxon>
        <taxon>Bacillota</taxon>
        <taxon>Bacilli</taxon>
        <taxon>Bacillales</taxon>
        <taxon>Paenibacillaceae</taxon>
        <taxon>Cohnella</taxon>
    </lineage>
</organism>
<comment type="caution">
    <text evidence="1">The sequence shown here is derived from an EMBL/GenBank/DDBJ whole genome shotgun (WGS) entry which is preliminary data.</text>
</comment>
<keyword evidence="2" id="KW-1185">Reference proteome</keyword>
<dbReference type="AlphaFoldDB" id="A0A4S4BU51"/>
<dbReference type="Proteomes" id="UP000310636">
    <property type="component" value="Unassembled WGS sequence"/>
</dbReference>
<sequence length="64" mass="7145">MENESVWQLFIGSLSVYFALSINHKIQESASVFDQESKALPEIKSKKLDWSMFAASLAAGKAHE</sequence>
<dbReference type="EMBL" id="SSOB01000025">
    <property type="protein sequence ID" value="THF76427.1"/>
    <property type="molecule type" value="Genomic_DNA"/>
</dbReference>
<gene>
    <name evidence="1" type="ORF">E6C55_19365</name>
</gene>
<name>A0A4S4BU51_9BACL</name>
<reference evidence="1 2" key="1">
    <citation type="submission" date="2019-04" db="EMBL/GenBank/DDBJ databases">
        <title>Cohnella sp. nov. isolated from preserved vegetables.</title>
        <authorList>
            <person name="Lin S.-Y."/>
            <person name="Hung M.-H."/>
            <person name="Young C.-C."/>
        </authorList>
    </citation>
    <scope>NUCLEOTIDE SEQUENCE [LARGE SCALE GENOMIC DNA]</scope>
    <source>
        <strain evidence="1 2">CC-MHH1044</strain>
    </source>
</reference>
<dbReference type="RefSeq" id="WP_136371459.1">
    <property type="nucleotide sequence ID" value="NZ_SSOB01000025.1"/>
</dbReference>
<proteinExistence type="predicted"/>
<evidence type="ECO:0000313" key="2">
    <source>
        <dbReference type="Proteomes" id="UP000310636"/>
    </source>
</evidence>